<protein>
    <submittedName>
        <fullName evidence="1">Uncharacterized protein</fullName>
    </submittedName>
</protein>
<proteinExistence type="predicted"/>
<evidence type="ECO:0000313" key="1">
    <source>
        <dbReference type="EMBL" id="EYC18576.1"/>
    </source>
</evidence>
<sequence length="94" mass="10839">MNTILQRHNYGSARGHRKKPYVYRNTSAHNYRQRTPILTVKSRIGIVTLVKRIFTMTVKTAAVSARIFRRIETRILGCHGSIDFLTVTDNYSSL</sequence>
<dbReference type="Proteomes" id="UP000024635">
    <property type="component" value="Unassembled WGS sequence"/>
</dbReference>
<dbReference type="AlphaFoldDB" id="A0A016UUE7"/>
<dbReference type="EMBL" id="JARK01001363">
    <property type="protein sequence ID" value="EYC18576.1"/>
    <property type="molecule type" value="Genomic_DNA"/>
</dbReference>
<accession>A0A016UUE7</accession>
<gene>
    <name evidence="1" type="primary">Acey_s0027.g1594</name>
    <name evidence="1" type="ORF">Y032_0027g1594</name>
</gene>
<evidence type="ECO:0000313" key="2">
    <source>
        <dbReference type="Proteomes" id="UP000024635"/>
    </source>
</evidence>
<reference evidence="2" key="1">
    <citation type="journal article" date="2015" name="Nat. Genet.">
        <title>The genome and transcriptome of the zoonotic hookworm Ancylostoma ceylanicum identify infection-specific gene families.</title>
        <authorList>
            <person name="Schwarz E.M."/>
            <person name="Hu Y."/>
            <person name="Antoshechkin I."/>
            <person name="Miller M.M."/>
            <person name="Sternberg P.W."/>
            <person name="Aroian R.V."/>
        </authorList>
    </citation>
    <scope>NUCLEOTIDE SEQUENCE</scope>
    <source>
        <strain evidence="2">HY135</strain>
    </source>
</reference>
<keyword evidence="2" id="KW-1185">Reference proteome</keyword>
<organism evidence="1 2">
    <name type="scientific">Ancylostoma ceylanicum</name>
    <dbReference type="NCBI Taxonomy" id="53326"/>
    <lineage>
        <taxon>Eukaryota</taxon>
        <taxon>Metazoa</taxon>
        <taxon>Ecdysozoa</taxon>
        <taxon>Nematoda</taxon>
        <taxon>Chromadorea</taxon>
        <taxon>Rhabditida</taxon>
        <taxon>Rhabditina</taxon>
        <taxon>Rhabditomorpha</taxon>
        <taxon>Strongyloidea</taxon>
        <taxon>Ancylostomatidae</taxon>
        <taxon>Ancylostomatinae</taxon>
        <taxon>Ancylostoma</taxon>
    </lineage>
</organism>
<comment type="caution">
    <text evidence="1">The sequence shown here is derived from an EMBL/GenBank/DDBJ whole genome shotgun (WGS) entry which is preliminary data.</text>
</comment>
<name>A0A016UUE7_9BILA</name>